<gene>
    <name evidence="3" type="ORF">ElyMa_000827800</name>
</gene>
<dbReference type="PANTHER" id="PTHR11559">
    <property type="entry name" value="CARBOXYLESTERASE"/>
    <property type="match status" value="1"/>
</dbReference>
<reference evidence="3 4" key="1">
    <citation type="journal article" date="2021" name="Elife">
        <title>Chloroplast acquisition without the gene transfer in kleptoplastic sea slugs, Plakobranchus ocellatus.</title>
        <authorList>
            <person name="Maeda T."/>
            <person name="Takahashi S."/>
            <person name="Yoshida T."/>
            <person name="Shimamura S."/>
            <person name="Takaki Y."/>
            <person name="Nagai Y."/>
            <person name="Toyoda A."/>
            <person name="Suzuki Y."/>
            <person name="Arimoto A."/>
            <person name="Ishii H."/>
            <person name="Satoh N."/>
            <person name="Nishiyama T."/>
            <person name="Hasebe M."/>
            <person name="Maruyama T."/>
            <person name="Minagawa J."/>
            <person name="Obokata J."/>
            <person name="Shigenobu S."/>
        </authorList>
    </citation>
    <scope>NUCLEOTIDE SEQUENCE [LARGE SCALE GENOMIC DNA]</scope>
</reference>
<feature type="domain" description="Carboxylesterase type B" evidence="2">
    <location>
        <begin position="38"/>
        <end position="127"/>
    </location>
</feature>
<organism evidence="3 4">
    <name type="scientific">Elysia marginata</name>
    <dbReference type="NCBI Taxonomy" id="1093978"/>
    <lineage>
        <taxon>Eukaryota</taxon>
        <taxon>Metazoa</taxon>
        <taxon>Spiralia</taxon>
        <taxon>Lophotrochozoa</taxon>
        <taxon>Mollusca</taxon>
        <taxon>Gastropoda</taxon>
        <taxon>Heterobranchia</taxon>
        <taxon>Euthyneura</taxon>
        <taxon>Panpulmonata</taxon>
        <taxon>Sacoglossa</taxon>
        <taxon>Placobranchoidea</taxon>
        <taxon>Plakobranchidae</taxon>
        <taxon>Elysia</taxon>
    </lineage>
</organism>
<evidence type="ECO:0000313" key="4">
    <source>
        <dbReference type="Proteomes" id="UP000762676"/>
    </source>
</evidence>
<dbReference type="GO" id="GO:0016787">
    <property type="term" value="F:hydrolase activity"/>
    <property type="evidence" value="ECO:0007669"/>
    <property type="project" value="UniProtKB-KW"/>
</dbReference>
<evidence type="ECO:0000313" key="3">
    <source>
        <dbReference type="EMBL" id="GFR90786.1"/>
    </source>
</evidence>
<dbReference type="InterPro" id="IPR029058">
    <property type="entry name" value="AB_hydrolase_fold"/>
</dbReference>
<dbReference type="Proteomes" id="UP000762676">
    <property type="component" value="Unassembled WGS sequence"/>
</dbReference>
<name>A0AAV4H1W1_9GAST</name>
<dbReference type="Pfam" id="PF00135">
    <property type="entry name" value="COesterase"/>
    <property type="match status" value="1"/>
</dbReference>
<dbReference type="EMBL" id="BMAT01001700">
    <property type="protein sequence ID" value="GFR90786.1"/>
    <property type="molecule type" value="Genomic_DNA"/>
</dbReference>
<dbReference type="Gene3D" id="3.40.50.1820">
    <property type="entry name" value="alpha/beta hydrolase"/>
    <property type="match status" value="1"/>
</dbReference>
<keyword evidence="3" id="KW-0378">Hydrolase</keyword>
<protein>
    <submittedName>
        <fullName evidence="3">Carboxylic ester hydrolase</fullName>
    </submittedName>
</protein>
<accession>A0AAV4H1W1</accession>
<keyword evidence="4" id="KW-1185">Reference proteome</keyword>
<feature type="signal peptide" evidence="1">
    <location>
        <begin position="1"/>
        <end position="22"/>
    </location>
</feature>
<dbReference type="AlphaFoldDB" id="A0AAV4H1W1"/>
<evidence type="ECO:0000256" key="1">
    <source>
        <dbReference type="SAM" id="SignalP"/>
    </source>
</evidence>
<keyword evidence="1" id="KW-0732">Signal</keyword>
<dbReference type="InterPro" id="IPR050309">
    <property type="entry name" value="Type-B_Carboxylest/Lipase"/>
</dbReference>
<sequence>MIEFVGCKAAIVLVALLQASQANPRYIREASEDPDYVTVTTQYGAVRGSNYNISDSHDLTVFLGVPYAQPPVGELRLAAPERVKPWRPDVHNATKHGAQCVQRVIRGEPVLEGVPFSEDCLFLDIYATR</sequence>
<comment type="caution">
    <text evidence="3">The sequence shown here is derived from an EMBL/GenBank/DDBJ whole genome shotgun (WGS) entry which is preliminary data.</text>
</comment>
<proteinExistence type="predicted"/>
<dbReference type="SUPFAM" id="SSF53474">
    <property type="entry name" value="alpha/beta-Hydrolases"/>
    <property type="match status" value="1"/>
</dbReference>
<dbReference type="InterPro" id="IPR002018">
    <property type="entry name" value="CarbesteraseB"/>
</dbReference>
<feature type="chain" id="PRO_5043943632" evidence="1">
    <location>
        <begin position="23"/>
        <end position="129"/>
    </location>
</feature>
<evidence type="ECO:0000259" key="2">
    <source>
        <dbReference type="Pfam" id="PF00135"/>
    </source>
</evidence>